<evidence type="ECO:0000256" key="5">
    <source>
        <dbReference type="SAM" id="SignalP"/>
    </source>
</evidence>
<protein>
    <recommendedName>
        <fullName evidence="6">PABS domain-containing protein</fullName>
    </recommendedName>
</protein>
<dbReference type="PANTHER" id="PTHR43317:SF1">
    <property type="entry name" value="THERMOSPERMINE SYNTHASE ACAULIS5"/>
    <property type="match status" value="1"/>
</dbReference>
<dbReference type="GO" id="GO:0016740">
    <property type="term" value="F:transferase activity"/>
    <property type="evidence" value="ECO:0007669"/>
    <property type="project" value="UniProtKB-UniRule"/>
</dbReference>
<dbReference type="NCBIfam" id="NF037959">
    <property type="entry name" value="MFS_SpdSyn"/>
    <property type="match status" value="1"/>
</dbReference>
<evidence type="ECO:0000259" key="6">
    <source>
        <dbReference type="PROSITE" id="PS51006"/>
    </source>
</evidence>
<sequence length="338" mass="39114">MLLYILFFIIKLIVSSIQQPQQQCNCQRQYVLIGEARSNLSLIQVYQSNSIRELRLNTKGTNTIESSIDLDRPLDSVHQYANTMMIGLIWNMIPRHILIIGLGAGILPRILRSYYPLAQIDIVEIDPNILDVARDYFDFQSDSRMNVIIHDARYYIRTSVKKYDIIFSDAFLETDEGTPYHLKTVGFLSELKRIMADDGGVLVSNLHRRYSDYNRLRQTYSFVYQYNYAFLGKGKCNYAILASVNERITYEEMLSRARHLQDIKRFRFNLTAEIIKLEIEEQWNKNSDVLKDSVALYIVDTQNERVLQYDAKGTSEGHIVVLGGEGRGDGVNQLENPQ</sequence>
<reference evidence="7" key="1">
    <citation type="submission" date="2021-02" db="EMBL/GenBank/DDBJ databases">
        <authorList>
            <person name="Nowell W R."/>
        </authorList>
    </citation>
    <scope>NUCLEOTIDE SEQUENCE</scope>
</reference>
<keyword evidence="2 4" id="KW-0808">Transferase</keyword>
<name>A0A814NK95_9BILA</name>
<feature type="signal peptide" evidence="5">
    <location>
        <begin position="1"/>
        <end position="16"/>
    </location>
</feature>
<dbReference type="AlphaFoldDB" id="A0A814NK95"/>
<dbReference type="InterPro" id="IPR029063">
    <property type="entry name" value="SAM-dependent_MTases_sf"/>
</dbReference>
<dbReference type="InterPro" id="IPR030374">
    <property type="entry name" value="PABS"/>
</dbReference>
<proteinExistence type="inferred from homology"/>
<feature type="domain" description="PABS" evidence="6">
    <location>
        <begin position="11"/>
        <end position="259"/>
    </location>
</feature>
<evidence type="ECO:0000313" key="8">
    <source>
        <dbReference type="EMBL" id="CAF3858085.1"/>
    </source>
</evidence>
<evidence type="ECO:0000256" key="2">
    <source>
        <dbReference type="ARBA" id="ARBA00022679"/>
    </source>
</evidence>
<feature type="active site" description="Proton acceptor" evidence="4">
    <location>
        <position position="169"/>
    </location>
</feature>
<dbReference type="Pfam" id="PF01564">
    <property type="entry name" value="Spermine_synth"/>
    <property type="match status" value="1"/>
</dbReference>
<keyword evidence="5" id="KW-0732">Signal</keyword>
<feature type="chain" id="PRO_5035602103" description="PABS domain-containing protein" evidence="5">
    <location>
        <begin position="17"/>
        <end position="338"/>
    </location>
</feature>
<accession>A0A814NK95</accession>
<organism evidence="7 9">
    <name type="scientific">Didymodactylos carnosus</name>
    <dbReference type="NCBI Taxonomy" id="1234261"/>
    <lineage>
        <taxon>Eukaryota</taxon>
        <taxon>Metazoa</taxon>
        <taxon>Spiralia</taxon>
        <taxon>Gnathifera</taxon>
        <taxon>Rotifera</taxon>
        <taxon>Eurotatoria</taxon>
        <taxon>Bdelloidea</taxon>
        <taxon>Philodinida</taxon>
        <taxon>Philodinidae</taxon>
        <taxon>Didymodactylos</taxon>
    </lineage>
</organism>
<dbReference type="GO" id="GO:0006596">
    <property type="term" value="P:polyamine biosynthetic process"/>
    <property type="evidence" value="ECO:0007669"/>
    <property type="project" value="UniProtKB-UniRule"/>
</dbReference>
<dbReference type="EMBL" id="CAJOBC010005279">
    <property type="protein sequence ID" value="CAF3858085.1"/>
    <property type="molecule type" value="Genomic_DNA"/>
</dbReference>
<dbReference type="PROSITE" id="PS51006">
    <property type="entry name" value="PABS_2"/>
    <property type="match status" value="1"/>
</dbReference>
<dbReference type="Proteomes" id="UP000663829">
    <property type="component" value="Unassembled WGS sequence"/>
</dbReference>
<dbReference type="PANTHER" id="PTHR43317">
    <property type="entry name" value="THERMOSPERMINE SYNTHASE ACAULIS5"/>
    <property type="match status" value="1"/>
</dbReference>
<evidence type="ECO:0000256" key="1">
    <source>
        <dbReference type="ARBA" id="ARBA00007867"/>
    </source>
</evidence>
<dbReference type="OrthoDB" id="2016285at2759"/>
<evidence type="ECO:0000256" key="3">
    <source>
        <dbReference type="ARBA" id="ARBA00023115"/>
    </source>
</evidence>
<feature type="non-terminal residue" evidence="7">
    <location>
        <position position="1"/>
    </location>
</feature>
<gene>
    <name evidence="7" type="ORF">GPM918_LOCUS18340</name>
    <name evidence="8" type="ORF">SRO942_LOCUS18337</name>
</gene>
<keyword evidence="3 4" id="KW-0620">Polyamine biosynthesis</keyword>
<keyword evidence="9" id="KW-1185">Reference proteome</keyword>
<dbReference type="CDD" id="cd02440">
    <property type="entry name" value="AdoMet_MTases"/>
    <property type="match status" value="1"/>
</dbReference>
<evidence type="ECO:0000313" key="7">
    <source>
        <dbReference type="EMBL" id="CAF1092653.1"/>
    </source>
</evidence>
<evidence type="ECO:0000256" key="4">
    <source>
        <dbReference type="PROSITE-ProRule" id="PRU00354"/>
    </source>
</evidence>
<comment type="caution">
    <text evidence="7">The sequence shown here is derived from an EMBL/GenBank/DDBJ whole genome shotgun (WGS) entry which is preliminary data.</text>
</comment>
<comment type="similarity">
    <text evidence="1">Belongs to the spermidine/spermine synthase family.</text>
</comment>
<evidence type="ECO:0000313" key="9">
    <source>
        <dbReference type="Proteomes" id="UP000663829"/>
    </source>
</evidence>
<dbReference type="Proteomes" id="UP000681722">
    <property type="component" value="Unassembled WGS sequence"/>
</dbReference>
<dbReference type="EMBL" id="CAJNOQ010005279">
    <property type="protein sequence ID" value="CAF1092653.1"/>
    <property type="molecule type" value="Genomic_DNA"/>
</dbReference>
<dbReference type="SUPFAM" id="SSF53335">
    <property type="entry name" value="S-adenosyl-L-methionine-dependent methyltransferases"/>
    <property type="match status" value="1"/>
</dbReference>
<dbReference type="Gene3D" id="3.40.50.150">
    <property type="entry name" value="Vaccinia Virus protein VP39"/>
    <property type="match status" value="1"/>
</dbReference>